<gene>
    <name evidence="1" type="ORF">LCGC14_1939510</name>
</gene>
<accession>A0A0F9HZ64</accession>
<name>A0A0F9HZ64_9ZZZZ</name>
<proteinExistence type="predicted"/>
<reference evidence="1" key="1">
    <citation type="journal article" date="2015" name="Nature">
        <title>Complex archaea that bridge the gap between prokaryotes and eukaryotes.</title>
        <authorList>
            <person name="Spang A."/>
            <person name="Saw J.H."/>
            <person name="Jorgensen S.L."/>
            <person name="Zaremba-Niedzwiedzka K."/>
            <person name="Martijn J."/>
            <person name="Lind A.E."/>
            <person name="van Eijk R."/>
            <person name="Schleper C."/>
            <person name="Guy L."/>
            <person name="Ettema T.J."/>
        </authorList>
    </citation>
    <scope>NUCLEOTIDE SEQUENCE</scope>
</reference>
<protein>
    <submittedName>
        <fullName evidence="1">Uncharacterized protein</fullName>
    </submittedName>
</protein>
<sequence length="32" mass="3309">VREAHFQISALIVVGAFSGGSLGIDTSFCKPT</sequence>
<dbReference type="AlphaFoldDB" id="A0A0F9HZ64"/>
<evidence type="ECO:0000313" key="1">
    <source>
        <dbReference type="EMBL" id="KKL86965.1"/>
    </source>
</evidence>
<comment type="caution">
    <text evidence="1">The sequence shown here is derived from an EMBL/GenBank/DDBJ whole genome shotgun (WGS) entry which is preliminary data.</text>
</comment>
<feature type="non-terminal residue" evidence="1">
    <location>
        <position position="1"/>
    </location>
</feature>
<organism evidence="1">
    <name type="scientific">marine sediment metagenome</name>
    <dbReference type="NCBI Taxonomy" id="412755"/>
    <lineage>
        <taxon>unclassified sequences</taxon>
        <taxon>metagenomes</taxon>
        <taxon>ecological metagenomes</taxon>
    </lineage>
</organism>
<dbReference type="EMBL" id="LAZR01020965">
    <property type="protein sequence ID" value="KKL86965.1"/>
    <property type="molecule type" value="Genomic_DNA"/>
</dbReference>